<accession>A0A9N9XIY7</accession>
<keyword evidence="2" id="KW-0732">Signal</keyword>
<feature type="coiled-coil region" evidence="1">
    <location>
        <begin position="53"/>
        <end position="136"/>
    </location>
</feature>
<protein>
    <submittedName>
        <fullName evidence="3">Uncharacterized protein</fullName>
    </submittedName>
</protein>
<feature type="chain" id="PRO_5040233999" evidence="2">
    <location>
        <begin position="17"/>
        <end position="302"/>
    </location>
</feature>
<evidence type="ECO:0000256" key="2">
    <source>
        <dbReference type="SAM" id="SignalP"/>
    </source>
</evidence>
<gene>
    <name evidence="3" type="ORF">PHYEVI_LOCUS2151</name>
</gene>
<name>A0A9N9XIY7_PHYSR</name>
<evidence type="ECO:0000256" key="1">
    <source>
        <dbReference type="SAM" id="Coils"/>
    </source>
</evidence>
<sequence>MLRIYTIFYLFSLIIAQSINEFCYKNVTKELDELLRQYKDIPNFTLPKEFSEIRKLLNKSELINSKIKRHNEDLITKLNNTDARLNSTRNKLELIREGENVIKDIIDNAEKLKNVADATDAECSKAEENFKKFKKDFDKDQKRLKSFNETFGKLELNISNTNKESNELKRLVGKIEIPSNLGDQYMCDTNIFNTFNSIVDTGRKIKNLLEKLRDNILSDIKDLKRILEAYDYDQLNKPPVTLKKLNKHIKYFQQKYEEIFKLKEVIEKKNEAKRNLDDIKRLAFYLCKQGVCNLFSGTKVET</sequence>
<feature type="signal peptide" evidence="2">
    <location>
        <begin position="1"/>
        <end position="16"/>
    </location>
</feature>
<reference evidence="3" key="1">
    <citation type="submission" date="2022-01" db="EMBL/GenBank/DDBJ databases">
        <authorList>
            <person name="King R."/>
        </authorList>
    </citation>
    <scope>NUCLEOTIDE SEQUENCE</scope>
</reference>
<dbReference type="EMBL" id="OU900104">
    <property type="protein sequence ID" value="CAG9855705.1"/>
    <property type="molecule type" value="Genomic_DNA"/>
</dbReference>
<dbReference type="Proteomes" id="UP001153712">
    <property type="component" value="Chromosome 11"/>
</dbReference>
<keyword evidence="4" id="KW-1185">Reference proteome</keyword>
<evidence type="ECO:0000313" key="4">
    <source>
        <dbReference type="Proteomes" id="UP001153712"/>
    </source>
</evidence>
<keyword evidence="1" id="KW-0175">Coiled coil</keyword>
<dbReference type="OrthoDB" id="6779766at2759"/>
<dbReference type="AlphaFoldDB" id="A0A9N9XIY7"/>
<proteinExistence type="predicted"/>
<evidence type="ECO:0000313" key="3">
    <source>
        <dbReference type="EMBL" id="CAG9855705.1"/>
    </source>
</evidence>
<organism evidence="3 4">
    <name type="scientific">Phyllotreta striolata</name>
    <name type="common">Striped flea beetle</name>
    <name type="synonym">Crioceris striolata</name>
    <dbReference type="NCBI Taxonomy" id="444603"/>
    <lineage>
        <taxon>Eukaryota</taxon>
        <taxon>Metazoa</taxon>
        <taxon>Ecdysozoa</taxon>
        <taxon>Arthropoda</taxon>
        <taxon>Hexapoda</taxon>
        <taxon>Insecta</taxon>
        <taxon>Pterygota</taxon>
        <taxon>Neoptera</taxon>
        <taxon>Endopterygota</taxon>
        <taxon>Coleoptera</taxon>
        <taxon>Polyphaga</taxon>
        <taxon>Cucujiformia</taxon>
        <taxon>Chrysomeloidea</taxon>
        <taxon>Chrysomelidae</taxon>
        <taxon>Galerucinae</taxon>
        <taxon>Alticini</taxon>
        <taxon>Phyllotreta</taxon>
    </lineage>
</organism>